<reference evidence="2 3" key="2">
    <citation type="submission" date="2009-02" db="EMBL/GenBank/DDBJ databases">
        <title>Draft genome sequence of Clostridium methylpentosum (DSM 5476).</title>
        <authorList>
            <person name="Sudarsanam P."/>
            <person name="Ley R."/>
            <person name="Guruge J."/>
            <person name="Turnbaugh P.J."/>
            <person name="Mahowald M."/>
            <person name="Liep D."/>
            <person name="Gordon J."/>
        </authorList>
    </citation>
    <scope>NUCLEOTIDE SEQUENCE [LARGE SCALE GENOMIC DNA]</scope>
    <source>
        <strain evidence="2 3">DSM 5476</strain>
    </source>
</reference>
<evidence type="ECO:0000313" key="3">
    <source>
        <dbReference type="Proteomes" id="UP000003340"/>
    </source>
</evidence>
<protein>
    <submittedName>
        <fullName evidence="2">Uncharacterized protein</fullName>
    </submittedName>
</protein>
<keyword evidence="1" id="KW-0732">Signal</keyword>
<gene>
    <name evidence="2" type="ORF">CLOSTMETH_03079</name>
</gene>
<name>C0EGT5_9FIRM</name>
<organism evidence="2 3">
    <name type="scientific">[Clostridium] methylpentosum DSM 5476</name>
    <dbReference type="NCBI Taxonomy" id="537013"/>
    <lineage>
        <taxon>Bacteria</taxon>
        <taxon>Bacillati</taxon>
        <taxon>Bacillota</taxon>
        <taxon>Clostridia</taxon>
        <taxon>Eubacteriales</taxon>
        <taxon>Oscillospiraceae</taxon>
        <taxon>Oscillospiraceae incertae sedis</taxon>
    </lineage>
</organism>
<reference evidence="2 3" key="1">
    <citation type="submission" date="2009-01" db="EMBL/GenBank/DDBJ databases">
        <authorList>
            <person name="Fulton L."/>
            <person name="Clifton S."/>
            <person name="Fulton B."/>
            <person name="Xu J."/>
            <person name="Minx P."/>
            <person name="Pepin K.H."/>
            <person name="Johnson M."/>
            <person name="Bhonagiri V."/>
            <person name="Nash W.E."/>
            <person name="Mardis E.R."/>
            <person name="Wilson R.K."/>
        </authorList>
    </citation>
    <scope>NUCLEOTIDE SEQUENCE [LARGE SCALE GENOMIC DNA]</scope>
    <source>
        <strain evidence="2 3">DSM 5476</strain>
    </source>
</reference>
<dbReference type="EMBL" id="ACEC01000109">
    <property type="protein sequence ID" value="EEG29309.1"/>
    <property type="molecule type" value="Genomic_DNA"/>
</dbReference>
<proteinExistence type="predicted"/>
<accession>C0EGT5</accession>
<dbReference type="AlphaFoldDB" id="C0EGT5"/>
<comment type="caution">
    <text evidence="2">The sequence shown here is derived from an EMBL/GenBank/DDBJ whole genome shotgun (WGS) entry which is preliminary data.</text>
</comment>
<dbReference type="eggNOG" id="ENOG50325IG">
    <property type="taxonomic scope" value="Bacteria"/>
</dbReference>
<feature type="chain" id="PRO_5002897421" evidence="1">
    <location>
        <begin position="24"/>
        <end position="173"/>
    </location>
</feature>
<sequence length="173" mass="18326">MKKILASVVALAMCAATITSVSAAELNQNSAEKGATNFSFELKADPTYTVTIPETVSMEKEGSQVELSVKDAANLDGKKISITVAGTNYFRDQMVLENLEASGPRDSMRYQIITENGDVIETNAGAGITAVGKEIASFTEDGTKSYTVKPVVQSNNRPGVFTGSITYGISLVD</sequence>
<evidence type="ECO:0000313" key="2">
    <source>
        <dbReference type="EMBL" id="EEG29309.1"/>
    </source>
</evidence>
<evidence type="ECO:0000256" key="1">
    <source>
        <dbReference type="SAM" id="SignalP"/>
    </source>
</evidence>
<feature type="signal peptide" evidence="1">
    <location>
        <begin position="1"/>
        <end position="23"/>
    </location>
</feature>
<dbReference type="Proteomes" id="UP000003340">
    <property type="component" value="Unassembled WGS sequence"/>
</dbReference>
<dbReference type="HOGENOM" id="CLU_1544950_0_0_9"/>
<keyword evidence="3" id="KW-1185">Reference proteome</keyword>